<evidence type="ECO:0000313" key="10">
    <source>
        <dbReference type="EMBL" id="PNM57254.1"/>
    </source>
</evidence>
<name>A0A2J9V0E6_VIBMI</name>
<dbReference type="PANTHER" id="PTHR30404:SF6">
    <property type="entry name" value="N-ACETYLMURAMOYL-L-ALANINE AMIDASE AMIB"/>
    <property type="match status" value="1"/>
</dbReference>
<organism evidence="10 11">
    <name type="scientific">Vibrio mimicus</name>
    <dbReference type="NCBI Taxonomy" id="674"/>
    <lineage>
        <taxon>Bacteria</taxon>
        <taxon>Pseudomonadati</taxon>
        <taxon>Pseudomonadota</taxon>
        <taxon>Gammaproteobacteria</taxon>
        <taxon>Vibrionales</taxon>
        <taxon>Vibrionaceae</taxon>
        <taxon>Vibrio</taxon>
    </lineage>
</organism>
<gene>
    <name evidence="10" type="ORF">AL544_014920</name>
</gene>
<sequence length="584" mass="63728">MRPFESVGVMLNVSRFRFVFLLSALVLLTLAPKTWANVLEGVRVWPSPDETRVVLDVKSEVDFSYFTLSSPERLVIDLKQSSSRAKLPVNVTESGILSKIRASTPPEKSTFRLVFELKQKTTPTLFKLAPTPGGQYGHRLVVDMPHGKVADISTSSSSTSSSSSAQVSKDASQLLGNDDIVVAIDAGHGGEDPGSIGPTRKFEKDVTLSVSKKLADQINAVPGMKAVLTRRGDYFVNLNKRTEIARSSKAHLLVSVHADAFHTPQPRGGSVFVLNTRRANTEIARWVENHEQQSELLGGAGEVLSKANNDRNVSQTLLDLQFSHSQKEGYKVASNILREMGKVAHLHKAEPVNASLAVLKSPDIPSVLVETGFISNPSEEKLLFQRTHQDKLAHALATAIVQYFEDNPPEGTLFANRGKAQKHKVQRGESVGLIANQYGVSVDALMKVNKLKSSTLAIGQLLTIPASQAPIPVPEVTNPVETETVTHVVKSGDFLGKLASTYKVSVAAIKKENNLKSDTLVLGQKLKITVSLKDKPLRKHKVQRGEHLSKIAEQYNVSIDSIRQANQLRSDQLAVGQQLIIPNK</sequence>
<evidence type="ECO:0000313" key="11">
    <source>
        <dbReference type="Proteomes" id="UP000053748"/>
    </source>
</evidence>
<reference evidence="10" key="1">
    <citation type="submission" date="2017-12" db="EMBL/GenBank/DDBJ databases">
        <title>FDA dAtabase for Regulatory Grade micrObial Sequences (FDA-ARGOS): Supporting development and validation of Infectious Disease Dx tests.</title>
        <authorList>
            <person name="Hoffmann M."/>
            <person name="Allard M."/>
            <person name="Evans P."/>
            <person name="Brown E."/>
            <person name="Tallon L.J."/>
            <person name="Sadzewicz L."/>
            <person name="Sengamalay N."/>
            <person name="Ott S."/>
            <person name="Godinez A."/>
            <person name="Nagaraj S."/>
            <person name="Vavikolanu K."/>
            <person name="Aluvathingal J."/>
            <person name="Nadendla S."/>
            <person name="Hobson J."/>
            <person name="Sichtig H."/>
        </authorList>
    </citation>
    <scope>NUCLEOTIDE SEQUENCE [LARGE SCALE GENOMIC DNA]</scope>
    <source>
        <strain evidence="10">FDAARGOS_113</strain>
    </source>
</reference>
<dbReference type="Pfam" id="PF11741">
    <property type="entry name" value="AMIN"/>
    <property type="match status" value="1"/>
</dbReference>
<feature type="domain" description="LysM" evidence="9">
    <location>
        <begin position="485"/>
        <end position="528"/>
    </location>
</feature>
<dbReference type="SUPFAM" id="SSF54106">
    <property type="entry name" value="LysM domain"/>
    <property type="match status" value="3"/>
</dbReference>
<evidence type="ECO:0000256" key="6">
    <source>
        <dbReference type="ARBA" id="ARBA00022764"/>
    </source>
</evidence>
<dbReference type="CDD" id="cd02696">
    <property type="entry name" value="MurNAc-LAA"/>
    <property type="match status" value="1"/>
</dbReference>
<proteinExistence type="inferred from homology"/>
<dbReference type="FunFam" id="3.40.630.40:FF:000003">
    <property type="entry name" value="N-acetylmuramoyl-L-alanine amidase AmiB"/>
    <property type="match status" value="1"/>
</dbReference>
<dbReference type="SUPFAM" id="SSF53187">
    <property type="entry name" value="Zn-dependent exopeptidases"/>
    <property type="match status" value="1"/>
</dbReference>
<feature type="domain" description="LysM" evidence="9">
    <location>
        <begin position="538"/>
        <end position="581"/>
    </location>
</feature>
<dbReference type="SMART" id="SM00646">
    <property type="entry name" value="Ami_3"/>
    <property type="match status" value="1"/>
</dbReference>
<dbReference type="PROSITE" id="PS51782">
    <property type="entry name" value="LYSM"/>
    <property type="match status" value="3"/>
</dbReference>
<evidence type="ECO:0000256" key="2">
    <source>
        <dbReference type="ARBA" id="ARBA00004418"/>
    </source>
</evidence>
<dbReference type="InterPro" id="IPR018392">
    <property type="entry name" value="LysM"/>
</dbReference>
<keyword evidence="11" id="KW-1185">Reference proteome</keyword>
<comment type="similarity">
    <text evidence="3">Belongs to the N-acetylmuramoyl-L-alanine amidase 3 family.</text>
</comment>
<dbReference type="Pfam" id="PF01520">
    <property type="entry name" value="Amidase_3"/>
    <property type="match status" value="1"/>
</dbReference>
<dbReference type="AlphaFoldDB" id="A0A2J9V0E6"/>
<dbReference type="SMART" id="SM00257">
    <property type="entry name" value="LysM"/>
    <property type="match status" value="3"/>
</dbReference>
<keyword evidence="5" id="KW-0732">Signal</keyword>
<feature type="domain" description="LysM" evidence="9">
    <location>
        <begin position="421"/>
        <end position="464"/>
    </location>
</feature>
<dbReference type="Gene3D" id="2.60.40.3500">
    <property type="match status" value="1"/>
</dbReference>
<dbReference type="STRING" id="674.VM_13850"/>
<evidence type="ECO:0000256" key="8">
    <source>
        <dbReference type="ARBA" id="ARBA00023316"/>
    </source>
</evidence>
<dbReference type="InterPro" id="IPR036779">
    <property type="entry name" value="LysM_dom_sf"/>
</dbReference>
<dbReference type="CDD" id="cd00118">
    <property type="entry name" value="LysM"/>
    <property type="match status" value="3"/>
</dbReference>
<evidence type="ECO:0000256" key="4">
    <source>
        <dbReference type="ARBA" id="ARBA00011901"/>
    </source>
</evidence>
<keyword evidence="7" id="KW-0378">Hydrolase</keyword>
<keyword evidence="8" id="KW-0961">Cell wall biogenesis/degradation</keyword>
<evidence type="ECO:0000256" key="3">
    <source>
        <dbReference type="ARBA" id="ARBA00010860"/>
    </source>
</evidence>
<dbReference type="EMBL" id="LOSJ02000002">
    <property type="protein sequence ID" value="PNM57254.1"/>
    <property type="molecule type" value="Genomic_DNA"/>
</dbReference>
<dbReference type="InterPro" id="IPR050695">
    <property type="entry name" value="N-acetylmuramoyl_amidase_3"/>
</dbReference>
<dbReference type="Gene3D" id="3.40.630.40">
    <property type="entry name" value="Zn-dependent exopeptidases"/>
    <property type="match status" value="1"/>
</dbReference>
<dbReference type="GO" id="GO:0008745">
    <property type="term" value="F:N-acetylmuramoyl-L-alanine amidase activity"/>
    <property type="evidence" value="ECO:0007669"/>
    <property type="project" value="UniProtKB-EC"/>
</dbReference>
<accession>A0A2J9V0E6</accession>
<dbReference type="Pfam" id="PF01476">
    <property type="entry name" value="LysM"/>
    <property type="match status" value="3"/>
</dbReference>
<protein>
    <recommendedName>
        <fullName evidence="4">N-acetylmuramoyl-L-alanine amidase</fullName>
        <ecNumber evidence="4">3.5.1.28</ecNumber>
    </recommendedName>
</protein>
<dbReference type="EC" id="3.5.1.28" evidence="4"/>
<evidence type="ECO:0000259" key="9">
    <source>
        <dbReference type="PROSITE" id="PS51782"/>
    </source>
</evidence>
<comment type="subcellular location">
    <subcellularLocation>
        <location evidence="2">Periplasm</location>
    </subcellularLocation>
</comment>
<comment type="caution">
    <text evidence="10">The sequence shown here is derived from an EMBL/GenBank/DDBJ whole genome shotgun (WGS) entry which is preliminary data.</text>
</comment>
<dbReference type="PANTHER" id="PTHR30404">
    <property type="entry name" value="N-ACETYLMURAMOYL-L-ALANINE AMIDASE"/>
    <property type="match status" value="1"/>
</dbReference>
<dbReference type="FunFam" id="3.10.350.10:FF:000014">
    <property type="entry name" value="Soluble lytic murein transglycosylase"/>
    <property type="match status" value="2"/>
</dbReference>
<evidence type="ECO:0000256" key="7">
    <source>
        <dbReference type="ARBA" id="ARBA00022801"/>
    </source>
</evidence>
<dbReference type="Proteomes" id="UP000053748">
    <property type="component" value="Unassembled WGS sequence"/>
</dbReference>
<dbReference type="OrthoDB" id="9806267at2"/>
<dbReference type="Gene3D" id="3.10.350.10">
    <property type="entry name" value="LysM domain"/>
    <property type="match status" value="3"/>
</dbReference>
<dbReference type="GO" id="GO:0071555">
    <property type="term" value="P:cell wall organization"/>
    <property type="evidence" value="ECO:0007669"/>
    <property type="project" value="UniProtKB-KW"/>
</dbReference>
<evidence type="ECO:0000256" key="5">
    <source>
        <dbReference type="ARBA" id="ARBA00022729"/>
    </source>
</evidence>
<dbReference type="GO" id="GO:0009253">
    <property type="term" value="P:peptidoglycan catabolic process"/>
    <property type="evidence" value="ECO:0007669"/>
    <property type="project" value="InterPro"/>
</dbReference>
<evidence type="ECO:0000256" key="1">
    <source>
        <dbReference type="ARBA" id="ARBA00001561"/>
    </source>
</evidence>
<dbReference type="InterPro" id="IPR002508">
    <property type="entry name" value="MurNAc-LAA_cat"/>
</dbReference>
<dbReference type="GO" id="GO:0030288">
    <property type="term" value="C:outer membrane-bounded periplasmic space"/>
    <property type="evidence" value="ECO:0007669"/>
    <property type="project" value="TreeGrafter"/>
</dbReference>
<keyword evidence="6" id="KW-0574">Periplasm</keyword>
<comment type="catalytic activity">
    <reaction evidence="1">
        <text>Hydrolyzes the link between N-acetylmuramoyl residues and L-amino acid residues in certain cell-wall glycopeptides.</text>
        <dbReference type="EC" id="3.5.1.28"/>
    </reaction>
</comment>
<dbReference type="InterPro" id="IPR021731">
    <property type="entry name" value="AMIN_dom"/>
</dbReference>